<dbReference type="Gene3D" id="3.30.9.10">
    <property type="entry name" value="D-Amino Acid Oxidase, subunit A, domain 2"/>
    <property type="match status" value="1"/>
</dbReference>
<dbReference type="SUPFAM" id="SSF51971">
    <property type="entry name" value="Nucleotide-binding domain"/>
    <property type="match status" value="1"/>
</dbReference>
<dbReference type="InterPro" id="IPR036188">
    <property type="entry name" value="FAD/NAD-bd_sf"/>
</dbReference>
<dbReference type="InterPro" id="IPR012727">
    <property type="entry name" value="Gly_oxidase_ThiO"/>
</dbReference>
<name>A0A6J7KB35_9ZZZZ</name>
<gene>
    <name evidence="5" type="ORF">UFOPK3564_03571</name>
</gene>
<keyword evidence="3" id="KW-0560">Oxidoreductase</keyword>
<dbReference type="GO" id="GO:0009229">
    <property type="term" value="P:thiamine diphosphate biosynthetic process"/>
    <property type="evidence" value="ECO:0007669"/>
    <property type="project" value="UniProtKB-UniPathway"/>
</dbReference>
<comment type="pathway">
    <text evidence="1">Cofactor biosynthesis; thiamine diphosphate biosynthesis.</text>
</comment>
<organism evidence="5">
    <name type="scientific">freshwater metagenome</name>
    <dbReference type="NCBI Taxonomy" id="449393"/>
    <lineage>
        <taxon>unclassified sequences</taxon>
        <taxon>metagenomes</taxon>
        <taxon>ecological metagenomes</taxon>
    </lineage>
</organism>
<protein>
    <submittedName>
        <fullName evidence="5">Unannotated protein</fullName>
    </submittedName>
</protein>
<dbReference type="PANTHER" id="PTHR13847:SF289">
    <property type="entry name" value="GLYCINE OXIDASE"/>
    <property type="match status" value="1"/>
</dbReference>
<dbReference type="GO" id="GO:0050660">
    <property type="term" value="F:flavin adenine dinucleotide binding"/>
    <property type="evidence" value="ECO:0007669"/>
    <property type="project" value="InterPro"/>
</dbReference>
<sequence>MRARDTPVPAPSALPADRPTDVLVVGAGLAGLPVALELARRGASVRVVDPADPGSGTSRVAAGMLAPVTEAEPDDPDHLAVGRAGLDRWAAFAAGLAADSGVEVPLHAAGTLALARDRDEAEALVRFADVCGRFGLPVERLLPSAARRLEPALAPTLRGALSVPGDLAVDPRRVVAALAAALPALGVDLVTGAVERVLLGDLAGGGSRATGALLADGRELRAGAVVLATGAHPVAGLPDAARVPVRPVKGQLLVLRDPSGPGLVERVLRFGHGYLVPRDDGRYVLGATTEERGFDVATTAWALHELLRDGFELVPGLLDLEVQETLAGLRPTTPDALPVVGPAAGVDGLWWATGHHRNGVLLAPLTGLLVADGLTGASRTPADEHVASLVDPRRFAAPAAPLHPPVPEDARA</sequence>
<reference evidence="5" key="1">
    <citation type="submission" date="2020-05" db="EMBL/GenBank/DDBJ databases">
        <authorList>
            <person name="Chiriac C."/>
            <person name="Salcher M."/>
            <person name="Ghai R."/>
            <person name="Kavagutti S V."/>
        </authorList>
    </citation>
    <scope>NUCLEOTIDE SEQUENCE</scope>
</reference>
<dbReference type="Pfam" id="PF01266">
    <property type="entry name" value="DAO"/>
    <property type="match status" value="1"/>
</dbReference>
<dbReference type="NCBIfam" id="TIGR02352">
    <property type="entry name" value="thiamin_ThiO"/>
    <property type="match status" value="1"/>
</dbReference>
<dbReference type="GO" id="GO:0005737">
    <property type="term" value="C:cytoplasm"/>
    <property type="evidence" value="ECO:0007669"/>
    <property type="project" value="TreeGrafter"/>
</dbReference>
<evidence type="ECO:0000313" key="5">
    <source>
        <dbReference type="EMBL" id="CAB4952501.1"/>
    </source>
</evidence>
<keyword evidence="2" id="KW-0784">Thiamine biosynthesis</keyword>
<dbReference type="UniPathway" id="UPA00060"/>
<accession>A0A6J7KB35</accession>
<dbReference type="EMBL" id="CAFBMK010000360">
    <property type="protein sequence ID" value="CAB4952501.1"/>
    <property type="molecule type" value="Genomic_DNA"/>
</dbReference>
<evidence type="ECO:0000259" key="4">
    <source>
        <dbReference type="Pfam" id="PF01266"/>
    </source>
</evidence>
<proteinExistence type="predicted"/>
<feature type="domain" description="FAD dependent oxidoreductase" evidence="4">
    <location>
        <begin position="21"/>
        <end position="372"/>
    </location>
</feature>
<dbReference type="SUPFAM" id="SSF54373">
    <property type="entry name" value="FAD-linked reductases, C-terminal domain"/>
    <property type="match status" value="1"/>
</dbReference>
<evidence type="ECO:0000256" key="2">
    <source>
        <dbReference type="ARBA" id="ARBA00022977"/>
    </source>
</evidence>
<evidence type="ECO:0000256" key="1">
    <source>
        <dbReference type="ARBA" id="ARBA00004948"/>
    </source>
</evidence>
<dbReference type="GO" id="GO:0009228">
    <property type="term" value="P:thiamine biosynthetic process"/>
    <property type="evidence" value="ECO:0007669"/>
    <property type="project" value="UniProtKB-KW"/>
</dbReference>
<dbReference type="GO" id="GO:0016491">
    <property type="term" value="F:oxidoreductase activity"/>
    <property type="evidence" value="ECO:0007669"/>
    <property type="project" value="UniProtKB-KW"/>
</dbReference>
<evidence type="ECO:0000256" key="3">
    <source>
        <dbReference type="ARBA" id="ARBA00023002"/>
    </source>
</evidence>
<dbReference type="InterPro" id="IPR006076">
    <property type="entry name" value="FAD-dep_OxRdtase"/>
</dbReference>
<dbReference type="PANTHER" id="PTHR13847">
    <property type="entry name" value="SARCOSINE DEHYDROGENASE-RELATED"/>
    <property type="match status" value="1"/>
</dbReference>
<dbReference type="Gene3D" id="3.50.50.60">
    <property type="entry name" value="FAD/NAD(P)-binding domain"/>
    <property type="match status" value="1"/>
</dbReference>
<dbReference type="AlphaFoldDB" id="A0A6J7KB35"/>